<proteinExistence type="predicted"/>
<reference evidence="1" key="1">
    <citation type="submission" date="2023-03" db="EMBL/GenBank/DDBJ databases">
        <title>Chromosome-level genomes of two armyworms, Mythimna separata and Mythimna loreyi, provide insights into the biosynthesis and reception of sex pheromones.</title>
        <authorList>
            <person name="Zhao H."/>
        </authorList>
    </citation>
    <scope>NUCLEOTIDE SEQUENCE</scope>
    <source>
        <strain evidence="1">BeijingLab</strain>
    </source>
</reference>
<dbReference type="Proteomes" id="UP001231649">
    <property type="component" value="Chromosome 12"/>
</dbReference>
<evidence type="ECO:0000313" key="1">
    <source>
        <dbReference type="EMBL" id="KAJ8730849.1"/>
    </source>
</evidence>
<accession>A0ACC2R3M0</accession>
<comment type="caution">
    <text evidence="1">The sequence shown here is derived from an EMBL/GenBank/DDBJ whole genome shotgun (WGS) entry which is preliminary data.</text>
</comment>
<sequence>MSHSSCCVVNCKNTGRNSKCKFYRFPRATWKLEQCKKWIAAVKRIDADGLPWYPRPNDLICSAHFIGGKKSDESASPSYIPTIFPSIYRSKIPNESAAMSRYKRLMKKRKKSELFNTIPTNQKIIHSSETFHQVDMTLKCDQECQVDIFSKFNNAEKTFTCNRYIYNQVCDAEIQTEIDNSTIYIKNYKKMKDNECNTPQKTYIDMTTSTEKSDFTGFSSIRNDEQLMDLAGVTFNNFRLLLKTLTISHKYSISKEDRLFILLIKVKTGMTFSALSVLFGVHRTTISRIFYTTLENVAKSTANFVFWPNKDTVQATMPDCFRPKYSNTRVIIDCTEFRIEVPASVDNRVYCYSHYKKGFTAKLLIGITPGGFISFKSKVAGGRKSDSQMTTESGLIDYLDDGDIVLADKGFPEIKTVIDRSGKEVKIVMPPFLKNKREFSTEETQETYNIASVRIHVERIMQRLRVYQILNKTPENLFYCIDDIVHICCVLVNLQPPIFKKKNVSL</sequence>
<keyword evidence="2" id="KW-1185">Reference proteome</keyword>
<evidence type="ECO:0000313" key="2">
    <source>
        <dbReference type="Proteomes" id="UP001231649"/>
    </source>
</evidence>
<name>A0ACC2R3M0_9NEOP</name>
<organism evidence="1 2">
    <name type="scientific">Mythimna loreyi</name>
    <dbReference type="NCBI Taxonomy" id="667449"/>
    <lineage>
        <taxon>Eukaryota</taxon>
        <taxon>Metazoa</taxon>
        <taxon>Ecdysozoa</taxon>
        <taxon>Arthropoda</taxon>
        <taxon>Hexapoda</taxon>
        <taxon>Insecta</taxon>
        <taxon>Pterygota</taxon>
        <taxon>Neoptera</taxon>
        <taxon>Endopterygota</taxon>
        <taxon>Lepidoptera</taxon>
        <taxon>Glossata</taxon>
        <taxon>Ditrysia</taxon>
        <taxon>Noctuoidea</taxon>
        <taxon>Noctuidae</taxon>
        <taxon>Noctuinae</taxon>
        <taxon>Hadenini</taxon>
        <taxon>Mythimna</taxon>
    </lineage>
</organism>
<protein>
    <submittedName>
        <fullName evidence="1">Uncharacterized protein</fullName>
    </submittedName>
</protein>
<dbReference type="EMBL" id="CM056788">
    <property type="protein sequence ID" value="KAJ8730849.1"/>
    <property type="molecule type" value="Genomic_DNA"/>
</dbReference>
<gene>
    <name evidence="1" type="ORF">PYW08_002262</name>
</gene>